<comment type="caution">
    <text evidence="2">The sequence shown here is derived from an EMBL/GenBank/DDBJ whole genome shotgun (WGS) entry which is preliminary data.</text>
</comment>
<gene>
    <name evidence="2" type="ORF">SDC9_153226</name>
</gene>
<sequence>MRTHRAGTKKLHHPLVGDLDLNFESAELGSQPGLILVVYTAAPGSSSADALALLGSLAAGEHVREASVEPPLG</sequence>
<dbReference type="EMBL" id="VSSQ01051858">
    <property type="protein sequence ID" value="MPN05972.1"/>
    <property type="molecule type" value="Genomic_DNA"/>
</dbReference>
<dbReference type="AlphaFoldDB" id="A0A645EXK6"/>
<proteinExistence type="predicted"/>
<reference evidence="2" key="1">
    <citation type="submission" date="2019-08" db="EMBL/GenBank/DDBJ databases">
        <authorList>
            <person name="Kucharzyk K."/>
            <person name="Murdoch R.W."/>
            <person name="Higgins S."/>
            <person name="Loffler F."/>
        </authorList>
    </citation>
    <scope>NUCLEOTIDE SEQUENCE</scope>
</reference>
<dbReference type="InterPro" id="IPR041413">
    <property type="entry name" value="MLTR_LBD"/>
</dbReference>
<evidence type="ECO:0000313" key="2">
    <source>
        <dbReference type="EMBL" id="MPN05972.1"/>
    </source>
</evidence>
<name>A0A645EXK6_9ZZZZ</name>
<dbReference type="Gene3D" id="3.30.450.180">
    <property type="match status" value="1"/>
</dbReference>
<evidence type="ECO:0000259" key="1">
    <source>
        <dbReference type="Pfam" id="PF17765"/>
    </source>
</evidence>
<accession>A0A645EXK6</accession>
<feature type="domain" description="MmyB-like transcription regulator ligand binding" evidence="1">
    <location>
        <begin position="2"/>
        <end position="54"/>
    </location>
</feature>
<protein>
    <recommendedName>
        <fullName evidence="1">MmyB-like transcription regulator ligand binding domain-containing protein</fullName>
    </recommendedName>
</protein>
<dbReference type="Pfam" id="PF17765">
    <property type="entry name" value="MLTR_LBD"/>
    <property type="match status" value="1"/>
</dbReference>
<organism evidence="2">
    <name type="scientific">bioreactor metagenome</name>
    <dbReference type="NCBI Taxonomy" id="1076179"/>
    <lineage>
        <taxon>unclassified sequences</taxon>
        <taxon>metagenomes</taxon>
        <taxon>ecological metagenomes</taxon>
    </lineage>
</organism>